<sequence length="319" mass="36542">MGWHLEKSRYRQHFHPEALSSRPIVGQILSAVAVMKTFDTLLSQNHHSDAIIHYLKIDIEGHEWQVLEHMIANDLLRNVVQLSIELHSLDLKVLPSHLWMPTLQERFRILQSLEDVGFRRVSVKDNEHYLCRVDFSNLTSKANSVTQRTDQEVSIPGEKTYANAHLYAKADSFNSDYESEVGSSSANKANVNSALDDIFKTLLRDGSSRKERKFHGEILKNVKPKAGTNTVGMFPTTSSLLYQRKWDQVQDKKHLDEIDDSASIKPSAVNNVTPSQIETYLRSRGMNTDEIPYAMVLDDEENENILQVCHEVLYVRVRK</sequence>
<gene>
    <name evidence="3" type="primary">LOC108665658</name>
</gene>
<dbReference type="SUPFAM" id="SSF53335">
    <property type="entry name" value="S-adenosyl-L-methionine-dependent methyltransferases"/>
    <property type="match status" value="1"/>
</dbReference>
<dbReference type="InterPro" id="IPR029063">
    <property type="entry name" value="SAM-dependent_MTases_sf"/>
</dbReference>
<dbReference type="PANTHER" id="PTHR32026">
    <property type="entry name" value="METHYLTRANSFERASE-LIKE PROTEIN 24"/>
    <property type="match status" value="1"/>
</dbReference>
<dbReference type="Gene3D" id="3.40.50.150">
    <property type="entry name" value="Vaccinia Virus protein VP39"/>
    <property type="match status" value="1"/>
</dbReference>
<dbReference type="InterPro" id="IPR026913">
    <property type="entry name" value="METTL24"/>
</dbReference>
<dbReference type="OrthoDB" id="10006218at2759"/>
<reference evidence="3" key="1">
    <citation type="submission" date="2025-08" db="UniProtKB">
        <authorList>
            <consortium name="RefSeq"/>
        </authorList>
    </citation>
    <scope>IDENTIFICATION</scope>
    <source>
        <tissue evidence="3">Whole organism</tissue>
    </source>
</reference>
<dbReference type="RefSeq" id="XP_018007923.2">
    <property type="nucleotide sequence ID" value="XM_018152434.2"/>
</dbReference>
<evidence type="ECO:0000259" key="1">
    <source>
        <dbReference type="Pfam" id="PF05050"/>
    </source>
</evidence>
<keyword evidence="2" id="KW-1185">Reference proteome</keyword>
<dbReference type="PANTHER" id="PTHR32026:SF10">
    <property type="entry name" value="METHYLTRANSFERASE-LIKE PROTEIN 24-RELATED"/>
    <property type="match status" value="1"/>
</dbReference>
<accession>A0A8B7N3E8</accession>
<dbReference type="Proteomes" id="UP000694843">
    <property type="component" value="Unplaced"/>
</dbReference>
<dbReference type="InterPro" id="IPR006342">
    <property type="entry name" value="FkbM_mtfrase"/>
</dbReference>
<dbReference type="GeneID" id="108665658"/>
<feature type="domain" description="Methyltransferase FkbM" evidence="1">
    <location>
        <begin position="36"/>
        <end position="90"/>
    </location>
</feature>
<evidence type="ECO:0000313" key="3">
    <source>
        <dbReference type="RefSeq" id="XP_018007923.2"/>
    </source>
</evidence>
<name>A0A8B7N3E8_HYAAZ</name>
<dbReference type="Pfam" id="PF05050">
    <property type="entry name" value="Methyltransf_21"/>
    <property type="match status" value="1"/>
</dbReference>
<organism evidence="2 3">
    <name type="scientific">Hyalella azteca</name>
    <name type="common">Amphipod</name>
    <dbReference type="NCBI Taxonomy" id="294128"/>
    <lineage>
        <taxon>Eukaryota</taxon>
        <taxon>Metazoa</taxon>
        <taxon>Ecdysozoa</taxon>
        <taxon>Arthropoda</taxon>
        <taxon>Crustacea</taxon>
        <taxon>Multicrustacea</taxon>
        <taxon>Malacostraca</taxon>
        <taxon>Eumalacostraca</taxon>
        <taxon>Peracarida</taxon>
        <taxon>Amphipoda</taxon>
        <taxon>Senticaudata</taxon>
        <taxon>Talitrida</taxon>
        <taxon>Talitroidea</taxon>
        <taxon>Hyalellidae</taxon>
        <taxon>Hyalella</taxon>
    </lineage>
</organism>
<evidence type="ECO:0000313" key="2">
    <source>
        <dbReference type="Proteomes" id="UP000694843"/>
    </source>
</evidence>
<protein>
    <submittedName>
        <fullName evidence="3">Uncharacterized protein LOC108665658</fullName>
    </submittedName>
</protein>
<dbReference type="KEGG" id="hazt:108665658"/>
<dbReference type="AlphaFoldDB" id="A0A8B7N3E8"/>
<proteinExistence type="predicted"/>